<sequence length="122" mass="13321">MALPLGEGQARRGTGAHHRTAGQDQREILADPALRRLFLEYDHTYDLDAGDPRIDGLARRVAEASRERYGAGGPPRLDAASEIPVLIQGMVNAASPAWRRLDTLIRDAMLGETRGDGSEFVE</sequence>
<dbReference type="EMBL" id="BSTJ01000016">
    <property type="protein sequence ID" value="GLY80793.1"/>
    <property type="molecule type" value="Genomic_DNA"/>
</dbReference>
<comment type="caution">
    <text evidence="2">The sequence shown here is derived from an EMBL/GenBank/DDBJ whole genome shotgun (WGS) entry which is preliminary data.</text>
</comment>
<accession>A0A9W6RS62</accession>
<evidence type="ECO:0000313" key="3">
    <source>
        <dbReference type="Proteomes" id="UP001165135"/>
    </source>
</evidence>
<organism evidence="2 3">
    <name type="scientific">Actinoallomurus iriomotensis</name>
    <dbReference type="NCBI Taxonomy" id="478107"/>
    <lineage>
        <taxon>Bacteria</taxon>
        <taxon>Bacillati</taxon>
        <taxon>Actinomycetota</taxon>
        <taxon>Actinomycetes</taxon>
        <taxon>Streptosporangiales</taxon>
        <taxon>Thermomonosporaceae</taxon>
        <taxon>Actinoallomurus</taxon>
    </lineage>
</organism>
<evidence type="ECO:0000313" key="2">
    <source>
        <dbReference type="EMBL" id="GLY80793.1"/>
    </source>
</evidence>
<name>A0A9W6RS62_9ACTN</name>
<protein>
    <submittedName>
        <fullName evidence="2">Uncharacterized protein</fullName>
    </submittedName>
</protein>
<gene>
    <name evidence="2" type="ORF">Airi01_090600</name>
</gene>
<dbReference type="RefSeq" id="WP_285634243.1">
    <property type="nucleotide sequence ID" value="NZ_BSTJ01000016.1"/>
</dbReference>
<evidence type="ECO:0000256" key="1">
    <source>
        <dbReference type="SAM" id="MobiDB-lite"/>
    </source>
</evidence>
<dbReference type="AlphaFoldDB" id="A0A9W6RS62"/>
<feature type="region of interest" description="Disordered" evidence="1">
    <location>
        <begin position="1"/>
        <end position="26"/>
    </location>
</feature>
<dbReference type="Proteomes" id="UP001165135">
    <property type="component" value="Unassembled WGS sequence"/>
</dbReference>
<reference evidence="2" key="1">
    <citation type="submission" date="2023-03" db="EMBL/GenBank/DDBJ databases">
        <title>Actinoallomurus iriomotensis NBRC 103681.</title>
        <authorList>
            <person name="Ichikawa N."/>
            <person name="Sato H."/>
            <person name="Tonouchi N."/>
        </authorList>
    </citation>
    <scope>NUCLEOTIDE SEQUENCE</scope>
    <source>
        <strain evidence="2">NBRC 103681</strain>
    </source>
</reference>
<proteinExistence type="predicted"/>